<feature type="transmembrane region" description="Helical" evidence="1">
    <location>
        <begin position="21"/>
        <end position="46"/>
    </location>
</feature>
<name>A0A8H6ZWW0_PLEOS</name>
<feature type="transmembrane region" description="Helical" evidence="1">
    <location>
        <begin position="146"/>
        <end position="164"/>
    </location>
</feature>
<dbReference type="RefSeq" id="XP_036631605.1">
    <property type="nucleotide sequence ID" value="XM_036775586.1"/>
</dbReference>
<keyword evidence="1" id="KW-0472">Membrane</keyword>
<keyword evidence="1" id="KW-1133">Transmembrane helix</keyword>
<dbReference type="VEuPathDB" id="FungiDB:PC9H_006032"/>
<dbReference type="AlphaFoldDB" id="A0A8H6ZWW0"/>
<organism evidence="2 3">
    <name type="scientific">Pleurotus ostreatus</name>
    <name type="common">Oyster mushroom</name>
    <name type="synonym">White-rot fungus</name>
    <dbReference type="NCBI Taxonomy" id="5322"/>
    <lineage>
        <taxon>Eukaryota</taxon>
        <taxon>Fungi</taxon>
        <taxon>Dikarya</taxon>
        <taxon>Basidiomycota</taxon>
        <taxon>Agaricomycotina</taxon>
        <taxon>Agaricomycetes</taxon>
        <taxon>Agaricomycetidae</taxon>
        <taxon>Agaricales</taxon>
        <taxon>Pleurotineae</taxon>
        <taxon>Pleurotaceae</taxon>
        <taxon>Pleurotus</taxon>
    </lineage>
</organism>
<dbReference type="EMBL" id="JACETU010000004">
    <property type="protein sequence ID" value="KAF7430327.1"/>
    <property type="molecule type" value="Genomic_DNA"/>
</dbReference>
<sequence length="196" mass="21261">MWRIITRPGGSSGGGALSFRDYGAVIIAPYAVHLFICGEVLILGLKERELVKRDRTLMFCHIDSTIPAYVTGVVVICVILIAMGFVASIAIYIRRHMAASRLFQGRQVVNIQKMVFRFGVFTILPVFGLALSITQVSSKRSGLADGILTITIGTLPAGAALIFGTQSDIMRVWMFWKKPCASNAPLESAKLAIASV</sequence>
<comment type="caution">
    <text evidence="2">The sequence shown here is derived from an EMBL/GenBank/DDBJ whole genome shotgun (WGS) entry which is preliminary data.</text>
</comment>
<keyword evidence="3" id="KW-1185">Reference proteome</keyword>
<protein>
    <submittedName>
        <fullName evidence="2">Uncharacterized protein</fullName>
    </submittedName>
</protein>
<reference evidence="2" key="1">
    <citation type="submission" date="2019-07" db="EMBL/GenBank/DDBJ databases">
        <authorList>
            <person name="Palmer J.M."/>
        </authorList>
    </citation>
    <scope>NUCLEOTIDE SEQUENCE</scope>
    <source>
        <strain evidence="2">PC9</strain>
    </source>
</reference>
<evidence type="ECO:0000313" key="3">
    <source>
        <dbReference type="Proteomes" id="UP000623687"/>
    </source>
</evidence>
<feature type="transmembrane region" description="Helical" evidence="1">
    <location>
        <begin position="114"/>
        <end position="134"/>
    </location>
</feature>
<dbReference type="Proteomes" id="UP000623687">
    <property type="component" value="Unassembled WGS sequence"/>
</dbReference>
<evidence type="ECO:0000256" key="1">
    <source>
        <dbReference type="SAM" id="Phobius"/>
    </source>
</evidence>
<dbReference type="GeneID" id="59375850"/>
<accession>A0A8H6ZWW0</accession>
<feature type="transmembrane region" description="Helical" evidence="1">
    <location>
        <begin position="66"/>
        <end position="93"/>
    </location>
</feature>
<dbReference type="OrthoDB" id="3051530at2759"/>
<evidence type="ECO:0000313" key="2">
    <source>
        <dbReference type="EMBL" id="KAF7430327.1"/>
    </source>
</evidence>
<keyword evidence="1" id="KW-0812">Transmembrane</keyword>
<proteinExistence type="predicted"/>
<gene>
    <name evidence="2" type="ORF">PC9H_006032</name>
</gene>